<evidence type="ECO:0000259" key="14">
    <source>
        <dbReference type="PROSITE" id="PS51651"/>
    </source>
</evidence>
<protein>
    <submittedName>
        <fullName evidence="15">Dedicator of cytokinesis protein 11</fullName>
    </submittedName>
</protein>
<dbReference type="SUPFAM" id="SSF49265">
    <property type="entry name" value="Fibronectin type III"/>
    <property type="match status" value="2"/>
</dbReference>
<feature type="compositionally biased region" description="Low complexity" evidence="10">
    <location>
        <begin position="2135"/>
        <end position="2146"/>
    </location>
</feature>
<dbReference type="CDD" id="cd08697">
    <property type="entry name" value="C2_Dock-D"/>
    <property type="match status" value="1"/>
</dbReference>
<dbReference type="GO" id="GO:0016020">
    <property type="term" value="C:membrane"/>
    <property type="evidence" value="ECO:0007669"/>
    <property type="project" value="UniProtKB-SubCell"/>
</dbReference>
<dbReference type="Pfam" id="PF00169">
    <property type="entry name" value="PH"/>
    <property type="match status" value="1"/>
</dbReference>
<dbReference type="Gene3D" id="2.30.29.30">
    <property type="entry name" value="Pleckstrin-homology domain (PH domain)/Phosphotyrosine-binding domain (PTB)"/>
    <property type="match status" value="1"/>
</dbReference>
<keyword evidence="4" id="KW-0732">Signal</keyword>
<dbReference type="GO" id="GO:0051491">
    <property type="term" value="P:positive regulation of filopodium assembly"/>
    <property type="evidence" value="ECO:0007669"/>
    <property type="project" value="TreeGrafter"/>
</dbReference>
<gene>
    <name evidence="15" type="ORF">NXF25_016091</name>
</gene>
<feature type="domain" description="DOCKER" evidence="14">
    <location>
        <begin position="1600"/>
        <end position="2027"/>
    </location>
</feature>
<feature type="compositionally biased region" description="Low complexity" evidence="10">
    <location>
        <begin position="2189"/>
        <end position="2201"/>
    </location>
</feature>
<evidence type="ECO:0000259" key="12">
    <source>
        <dbReference type="PROSITE" id="PS50003"/>
    </source>
</evidence>
<dbReference type="EMBL" id="JAOTOJ010000013">
    <property type="protein sequence ID" value="KAK9393639.1"/>
    <property type="molecule type" value="Genomic_DNA"/>
</dbReference>
<dbReference type="InterPro" id="IPR046770">
    <property type="entry name" value="DOCKER_Lobe_B"/>
</dbReference>
<dbReference type="InterPro" id="IPR013783">
    <property type="entry name" value="Ig-like_fold"/>
</dbReference>
<dbReference type="Pfam" id="PF14429">
    <property type="entry name" value="DOCK-C2"/>
    <property type="match status" value="1"/>
</dbReference>
<feature type="region of interest" description="Disordered" evidence="10">
    <location>
        <begin position="1227"/>
        <end position="1258"/>
    </location>
</feature>
<dbReference type="CDD" id="cd13267">
    <property type="entry name" value="PH_DOCK-D"/>
    <property type="match status" value="1"/>
</dbReference>
<evidence type="ECO:0000256" key="11">
    <source>
        <dbReference type="SAM" id="Phobius"/>
    </source>
</evidence>
<dbReference type="FunFam" id="1.25.40.410:FF:000001">
    <property type="entry name" value="dedicator of cytokinesis protein 9 isoform X2"/>
    <property type="match status" value="1"/>
</dbReference>
<dbReference type="InterPro" id="IPR001849">
    <property type="entry name" value="PH_domain"/>
</dbReference>
<dbReference type="GO" id="GO:0004896">
    <property type="term" value="F:cytokine receptor activity"/>
    <property type="evidence" value="ECO:0007669"/>
    <property type="project" value="InterPro"/>
</dbReference>
<dbReference type="Pfam" id="PF20421">
    <property type="entry name" value="DHR-2_Lobe_C"/>
    <property type="match status" value="1"/>
</dbReference>
<dbReference type="InterPro" id="IPR021816">
    <property type="entry name" value="DOCK_C/D_N"/>
</dbReference>
<evidence type="ECO:0000256" key="3">
    <source>
        <dbReference type="ARBA" id="ARBA00022692"/>
    </source>
</evidence>
<feature type="region of interest" description="Disordered" evidence="10">
    <location>
        <begin position="414"/>
        <end position="435"/>
    </location>
</feature>
<keyword evidence="7" id="KW-0675">Receptor</keyword>
<dbReference type="InterPro" id="IPR027007">
    <property type="entry name" value="C2_DOCK-type_domain"/>
</dbReference>
<evidence type="ECO:0000256" key="8">
    <source>
        <dbReference type="ARBA" id="ARBA00023180"/>
    </source>
</evidence>
<proteinExistence type="inferred from homology"/>
<accession>A0AAW1AVN1</accession>
<dbReference type="PANTHER" id="PTHR23317:SF81">
    <property type="entry name" value="DEDICATOR OF CYTOKINESIS PROTEIN 11"/>
    <property type="match status" value="1"/>
</dbReference>
<dbReference type="Gene3D" id="2.60.40.10">
    <property type="entry name" value="Immunoglobulins"/>
    <property type="match status" value="3"/>
</dbReference>
<evidence type="ECO:0000256" key="2">
    <source>
        <dbReference type="ARBA" id="ARBA00022658"/>
    </source>
</evidence>
<dbReference type="FunFam" id="1.20.58.740:FF:000001">
    <property type="entry name" value="dedicator of cytokinesis protein 9 isoform X1"/>
    <property type="match status" value="1"/>
</dbReference>
<sequence length="2614" mass="296794">MGVGATHPGAFPVGLTRQVVFFFPVSHQEKTKVSQPLDYENVISQRKAQIYSDPFRDLLMFPMEDASLSVISRQRRTVHSSVPEDALKKAQSLFVQECIKAYSSDWYVVNYKYDEYSGDFRMLPCKSFRPEKVPSHVFEIDEDFDKDEDASSLCSQKGGVIRQGWLYKANVNSTITVTMKVFKRRYFYLTQLPDGSYILNSYKDEKISKESKGCIFLDSCIDVVQCPKMRRNAFELKMMDKYSHYLAAETEPEMGDWLATLRKVLQANMEGPEKKEEFVPDDDSSSHGKLENILESLGRSLHPELMKYGRETEQLSKLSRSEGRQNLFSFDPEVQRLDFSGLEVDIHPFEERGQPRFLLNCHSLTFNLLAQLKDSSKDPPSNVEPFFLSLALFDLKSGCKISADFHVDLNPGPVREMLPDSSDEEPGNSPVNSRSLHGMAESSLRYIKQGVFSVTNPHPEIFLVARVEKVLQGSIAHSVEPYIKNSDPAKTAQKVHKLAKVLCSRLGRYRMPFAWAVRSVFKDTQGTLDLDGKFSPLYKQESSKLSTEDLLKFLAEYKKPEKTKLQVIPGQLNVTLECVPLELSNCFTAAFIPVKPFEGQERRDGLAIEVDEFVPEVAKYCCPFTAYRNRLYIYPLHLKYDSQKTFAKARNIAIRVEFKDSDEGDAKALKCFYGKSGGPLFTSHTYACVLHHNQSPEFYDEIKIQLPIHLHQKHHLLFTFYHISCEINTKGTVKKQDAVETTVGFAWLPLLKDGLVITSEQQLPVSANLPAGYLGAGDTEARKPNTDLKWVDGAKALFKLRLHLESTIYTQDRHLHKFFQYCQMIQEGAKEVPGELVKYLKCLHAMEIQVMIQFLPVILTQLFRVLTSHPGEEEVAVNSTMVLLYIVSRCHEGSLDHYLRTFVKYCFQPEKPSRPQAKMTHEILAAAISTILKQSADFLAINKMLKYSWFFFEILVKSMALYLLDENKIKLPRPQRFPESYGHALHSLLLSIIPHVNIRYSEIPEESRNVNFSLANFLKRCLTFMDRGFIFNLINDYISGFSPKDPKLLVEYKFEFLQTICSHEHYIPLNLPMNFAKPKFHRTQDVNLEYSLTDEYCRHHFLVGVLLRETSAALKDNSDVRYVAISILKSLLIKHAFDNRYQHKNLQAKIAQLYLPLAGILLENVQRLASPGILYSCTPMSTSASRDEFLSSFTSPSNRSSLIVDKDSLFGAGFQNGLFLKREDSRGSLTSEGTAGSPDQPSSTENSTQMRKSSTRSSLSHYGRLDQYEIRSLLVCYLYIVKMLSEDTLLSYWNKISPQELMNVLVLLEVCLFHFQYAGKRNIARVQDGWLSKHASIDRKSQTMPALRSRASTMQARLQHLSSLDSSFTLNHSAGTSEADIVHQALLEGNLATEVTLTVLDTITFFTQCFKNQLSNNDGHNPLMKKVFDVHLAFLKNGQSEGALKHVFASLRAFINKFPAAFFKGRVNMCSAFCYEVLKCCTSKLSSTRSEASALLYLLMRNNFEFTKRKTFLRTHLQIIIAVSQQVADVALSGSSRFQESLSIINNFANSDRPVKATTFPSEVKDLTKRIRTVLMATAQMKEHEKDPEMLVDLHFSLAKSYASTPELRKTWLDSMAKIHIKNGDFSEAAMCYVHVAALVAEFLHRKKLFPTGCSSFRKITPNIDEEGAMKEDAGMMDVHYTEEVLVELLEQCVEGLWKAERYEVIAEVAKMIIPIYEKRREFEKLTQVYRTLHRAYSKILEVMQSKRRLLGTYFRVAFYGQAFFEEEDGKEYIYKEPKLTGLSEISFRLLKLYGEKFGAESVKIIQDSNKVNPKDLDAKYAHIQVTYLKPFFDEKELSERKTEFERNHNINQFVFETPYTLSGKKHGNVEEQCKRRTILTTCNSFPYVKKRISVSSEQQVNLKPIDVATDEIKEKTSELQQLCASPEVDMIQLQLKLQGAVSVQVNAGPLAYARAFLDDKLPSKYTMKKVTELKDMFRKFIQACGIALEFNERLIKEDQAEYHEELKSNFREMVKELSEILHEQIYQEDPGHPSWLPNTLHGFTLRAGALKWGISPQRRESWWGSQVKLSQRSPLKPAFSFRRNWMVRQGKAGHKPPGSLPNLATIELWFPYPGFGAAPLRSLGSSQTGPAPPLLLGKGLSLRAAPHPKGGLAGGGREGGGGALRALRGFAALPGEAAPCNEAPPRPGRAGAAPSPQPSRLNPPRSPERTSDPAGAPGAPMGVPWQPQLLAHLAGVVLAAGLGALSSLPSPANISYVLDESNCILSVQWDPPSSPKNCSGELDYHTALCNGKTWIEQNWSQDLSRKMAILLGRNMFFGLQTSCDSDKTEGEWFKIPLAQNGRAETGATNISCVCHNMKWMSCSWKRGRKAPRDTSYHLYFGHDSMEKRQLCTNHSISGDTFRCIFPINCSGERVIVLSVRSNSEDIQPVCMFTKEDYPIKLDPPINLNIMQGNKVIFLTWRAPSSWNGICYQIEMNGIKKESYEDSTNITIPLEPKKYHTLRVRAVLGKIGSQCKKVRGLWSEWSEPVLWDDRDKSEMLKLVLFIMIPLCAAILTIILLVYLKRIQLLIFPTIPDPEKVLKRMFEEQREEYLPADYSSELIKPDTIKTDHKMS</sequence>
<dbReference type="PROSITE" id="PS01356">
    <property type="entry name" value="HEMATOPO_REC_S_F2"/>
    <property type="match status" value="1"/>
</dbReference>
<organism evidence="15 16">
    <name type="scientific">Crotalus adamanteus</name>
    <name type="common">Eastern diamondback rattlesnake</name>
    <dbReference type="NCBI Taxonomy" id="8729"/>
    <lineage>
        <taxon>Eukaryota</taxon>
        <taxon>Metazoa</taxon>
        <taxon>Chordata</taxon>
        <taxon>Craniata</taxon>
        <taxon>Vertebrata</taxon>
        <taxon>Euteleostomi</taxon>
        <taxon>Lepidosauria</taxon>
        <taxon>Squamata</taxon>
        <taxon>Bifurcata</taxon>
        <taxon>Unidentata</taxon>
        <taxon>Episquamata</taxon>
        <taxon>Toxicofera</taxon>
        <taxon>Serpentes</taxon>
        <taxon>Colubroidea</taxon>
        <taxon>Viperidae</taxon>
        <taxon>Crotalinae</taxon>
        <taxon>Crotalus</taxon>
    </lineage>
</organism>
<evidence type="ECO:0000256" key="7">
    <source>
        <dbReference type="ARBA" id="ARBA00023170"/>
    </source>
</evidence>
<dbReference type="InterPro" id="IPR043162">
    <property type="entry name" value="DOCK_C_lobe_C"/>
</dbReference>
<dbReference type="InterPro" id="IPR011993">
    <property type="entry name" value="PH-like_dom_sf"/>
</dbReference>
<dbReference type="Pfam" id="PF09240">
    <property type="entry name" value="IL6Ra-bind"/>
    <property type="match status" value="1"/>
</dbReference>
<dbReference type="Gene3D" id="1.25.40.410">
    <property type="match status" value="1"/>
</dbReference>
<evidence type="ECO:0000313" key="15">
    <source>
        <dbReference type="EMBL" id="KAK9393639.1"/>
    </source>
</evidence>
<evidence type="ECO:0000313" key="16">
    <source>
        <dbReference type="Proteomes" id="UP001474421"/>
    </source>
</evidence>
<feature type="transmembrane region" description="Helical" evidence="11">
    <location>
        <begin position="2542"/>
        <end position="2563"/>
    </location>
</feature>
<keyword evidence="8" id="KW-0325">Glycoprotein</keyword>
<dbReference type="GO" id="GO:0005085">
    <property type="term" value="F:guanyl-nucleotide exchange factor activity"/>
    <property type="evidence" value="ECO:0007669"/>
    <property type="project" value="UniProtKB-KW"/>
</dbReference>
<dbReference type="Pfam" id="PF06920">
    <property type="entry name" value="DHR-2_Lobe_A"/>
    <property type="match status" value="1"/>
</dbReference>
<keyword evidence="2" id="KW-0344">Guanine-nucleotide releasing factor</keyword>
<dbReference type="InterPro" id="IPR043161">
    <property type="entry name" value="DOCK_C_lobe_A"/>
</dbReference>
<dbReference type="InterPro" id="IPR037809">
    <property type="entry name" value="C2_Dock-D"/>
</dbReference>
<evidence type="ECO:0000256" key="5">
    <source>
        <dbReference type="ARBA" id="ARBA00022989"/>
    </source>
</evidence>
<comment type="caution">
    <text evidence="15">The sequence shown here is derived from an EMBL/GenBank/DDBJ whole genome shotgun (WGS) entry which is preliminary data.</text>
</comment>
<dbReference type="InterPro" id="IPR003532">
    <property type="entry name" value="Short_hematopoietin_rcpt_2_CS"/>
</dbReference>
<feature type="domain" description="C2 DOCK-type" evidence="13">
    <location>
        <begin position="628"/>
        <end position="805"/>
    </location>
</feature>
<evidence type="ECO:0000259" key="13">
    <source>
        <dbReference type="PROSITE" id="PS51650"/>
    </source>
</evidence>
<dbReference type="InterPro" id="IPR046773">
    <property type="entry name" value="DOCKER_Lobe_C"/>
</dbReference>
<feature type="domain" description="PH" evidence="12">
    <location>
        <begin position="159"/>
        <end position="266"/>
    </location>
</feature>
<dbReference type="PROSITE" id="PS51651">
    <property type="entry name" value="DOCKER"/>
    <property type="match status" value="1"/>
</dbReference>
<dbReference type="InterPro" id="IPR046769">
    <property type="entry name" value="DOCKER_Lobe_A"/>
</dbReference>
<dbReference type="PANTHER" id="PTHR23317">
    <property type="entry name" value="DEDICATOR OF CYTOKINESIS DOCK"/>
    <property type="match status" value="1"/>
</dbReference>
<evidence type="ECO:0000256" key="10">
    <source>
        <dbReference type="SAM" id="MobiDB-lite"/>
    </source>
</evidence>
<evidence type="ECO:0000256" key="1">
    <source>
        <dbReference type="ARBA" id="ARBA00004479"/>
    </source>
</evidence>
<reference evidence="15 16" key="1">
    <citation type="journal article" date="2024" name="Proc. Natl. Acad. Sci. U.S.A.">
        <title>The genetic regulatory architecture and epigenomic basis for age-related changes in rattlesnake venom.</title>
        <authorList>
            <person name="Hogan M.P."/>
            <person name="Holding M.L."/>
            <person name="Nystrom G.S."/>
            <person name="Colston T.J."/>
            <person name="Bartlett D.A."/>
            <person name="Mason A.J."/>
            <person name="Ellsworth S.A."/>
            <person name="Rautsaw R.M."/>
            <person name="Lawrence K.C."/>
            <person name="Strickland J.L."/>
            <person name="He B."/>
            <person name="Fraser P."/>
            <person name="Margres M.J."/>
            <person name="Gilbert D.M."/>
            <person name="Gibbs H.L."/>
            <person name="Parkinson C.L."/>
            <person name="Rokyta D.R."/>
        </authorList>
    </citation>
    <scope>NUCLEOTIDE SEQUENCE [LARGE SCALE GENOMIC DNA]</scope>
    <source>
        <strain evidence="15">DRR0105</strain>
    </source>
</reference>
<dbReference type="SMART" id="SM00233">
    <property type="entry name" value="PH"/>
    <property type="match status" value="1"/>
</dbReference>
<evidence type="ECO:0000256" key="6">
    <source>
        <dbReference type="ARBA" id="ARBA00023136"/>
    </source>
</evidence>
<dbReference type="Pfam" id="PF20422">
    <property type="entry name" value="DHR-2_Lobe_B"/>
    <property type="match status" value="1"/>
</dbReference>
<name>A0AAW1AVN1_CROAD</name>
<dbReference type="InterPro" id="IPR026791">
    <property type="entry name" value="DOCK"/>
</dbReference>
<dbReference type="GO" id="GO:0007264">
    <property type="term" value="P:small GTPase-mediated signal transduction"/>
    <property type="evidence" value="ECO:0007669"/>
    <property type="project" value="InterPro"/>
</dbReference>
<dbReference type="InterPro" id="IPR035892">
    <property type="entry name" value="C2_domain_sf"/>
</dbReference>
<dbReference type="FunFam" id="2.30.29.30:FF:000016">
    <property type="entry name" value="dedicator of cytokinesis protein 9 isoform X1"/>
    <property type="match status" value="1"/>
</dbReference>
<dbReference type="InterPro" id="IPR036116">
    <property type="entry name" value="FN3_sf"/>
</dbReference>
<comment type="similarity">
    <text evidence="9">Belongs to the DOCK family.</text>
</comment>
<keyword evidence="3 11" id="KW-0812">Transmembrane</keyword>
<dbReference type="InterPro" id="IPR027357">
    <property type="entry name" value="DOCKER_dom"/>
</dbReference>
<evidence type="ECO:0000256" key="4">
    <source>
        <dbReference type="ARBA" id="ARBA00022729"/>
    </source>
</evidence>
<comment type="subcellular location">
    <subcellularLocation>
        <location evidence="1">Membrane</location>
        <topology evidence="1">Single-pass type I membrane protein</topology>
    </subcellularLocation>
</comment>
<dbReference type="PROSITE" id="PS51650">
    <property type="entry name" value="C2_DOCK"/>
    <property type="match status" value="1"/>
</dbReference>
<keyword evidence="5 11" id="KW-1133">Transmembrane helix</keyword>
<feature type="region of interest" description="Disordered" evidence="10">
    <location>
        <begin position="2177"/>
        <end position="2223"/>
    </location>
</feature>
<feature type="region of interest" description="Disordered" evidence="10">
    <location>
        <begin position="2124"/>
        <end position="2160"/>
    </location>
</feature>
<dbReference type="Gene3D" id="1.20.58.740">
    <property type="match status" value="1"/>
</dbReference>
<dbReference type="SUPFAM" id="SSF50729">
    <property type="entry name" value="PH domain-like"/>
    <property type="match status" value="1"/>
</dbReference>
<dbReference type="Pfam" id="PF11878">
    <property type="entry name" value="DOCK_C-D_N"/>
    <property type="match status" value="1"/>
</dbReference>
<dbReference type="Proteomes" id="UP001474421">
    <property type="component" value="Unassembled WGS sequence"/>
</dbReference>
<dbReference type="InterPro" id="IPR015321">
    <property type="entry name" value="TypeI_recpt_CBD"/>
</dbReference>
<evidence type="ECO:0000256" key="9">
    <source>
        <dbReference type="PROSITE-ProRule" id="PRU00983"/>
    </source>
</evidence>
<keyword evidence="6 11" id="KW-0472">Membrane</keyword>
<feature type="compositionally biased region" description="Low complexity" evidence="10">
    <location>
        <begin position="2214"/>
        <end position="2223"/>
    </location>
</feature>
<dbReference type="PROSITE" id="PS50003">
    <property type="entry name" value="PH_DOMAIN"/>
    <property type="match status" value="1"/>
</dbReference>
<keyword evidence="16" id="KW-1185">Reference proteome</keyword>
<dbReference type="Gene3D" id="2.60.40.150">
    <property type="entry name" value="C2 domain"/>
    <property type="match status" value="1"/>
</dbReference>